<dbReference type="Proteomes" id="UP000034954">
    <property type="component" value="Unassembled WGS sequence"/>
</dbReference>
<organism evidence="1 2">
    <name type="scientific">Candidatus Brocadia fulgida</name>
    <dbReference type="NCBI Taxonomy" id="380242"/>
    <lineage>
        <taxon>Bacteria</taxon>
        <taxon>Pseudomonadati</taxon>
        <taxon>Planctomycetota</taxon>
        <taxon>Candidatus Brocadiia</taxon>
        <taxon>Candidatus Brocadiales</taxon>
        <taxon>Candidatus Brocadiaceae</taxon>
        <taxon>Candidatus Brocadia</taxon>
    </lineage>
</organism>
<keyword evidence="2" id="KW-1185">Reference proteome</keyword>
<dbReference type="Gene3D" id="3.40.50.720">
    <property type="entry name" value="NAD(P)-binding Rossmann-like Domain"/>
    <property type="match status" value="1"/>
</dbReference>
<comment type="caution">
    <text evidence="1">The sequence shown here is derived from an EMBL/GenBank/DDBJ whole genome shotgun (WGS) entry which is preliminary data.</text>
</comment>
<gene>
    <name evidence="1" type="ORF">BROFUL_02983</name>
</gene>
<dbReference type="AlphaFoldDB" id="A0A0M2UTK8"/>
<protein>
    <submittedName>
        <fullName evidence="1">Uncharacterized protein</fullName>
    </submittedName>
</protein>
<reference evidence="1 2" key="1">
    <citation type="journal article" date="2013" name="BMC Microbiol.">
        <title>Identification of the type II cytochrome c maturation pathway in anammox bacteria by comparative genomics.</title>
        <authorList>
            <person name="Ferousi C."/>
            <person name="Speth D.R."/>
            <person name="Reimann J."/>
            <person name="Op den Camp H.J."/>
            <person name="Allen J.W."/>
            <person name="Keltjens J.T."/>
            <person name="Jetten M.S."/>
        </authorList>
    </citation>
    <scope>NUCLEOTIDE SEQUENCE [LARGE SCALE GENOMIC DNA]</scope>
    <source>
        <strain evidence="1">RU1</strain>
    </source>
</reference>
<dbReference type="EMBL" id="LAQJ01000281">
    <property type="protein sequence ID" value="KKO18326.1"/>
    <property type="molecule type" value="Genomic_DNA"/>
</dbReference>
<sequence>MKDNKEETGGNIMVNKRDLVAKQVFSDHTSENKLLQGVLRIAHLRTVKQRGLTRETRHGKILATAAKAARIKHFIRRSFHDTHRNNGTQRDKDALDMRQYMRSWLACNHLPAGFLQ</sequence>
<accession>A0A0M2UTK8</accession>
<evidence type="ECO:0000313" key="2">
    <source>
        <dbReference type="Proteomes" id="UP000034954"/>
    </source>
</evidence>
<proteinExistence type="predicted"/>
<name>A0A0M2UTK8_9BACT</name>
<evidence type="ECO:0000313" key="1">
    <source>
        <dbReference type="EMBL" id="KKO18326.1"/>
    </source>
</evidence>